<accession>A0A0N5AT93</accession>
<dbReference type="WBParaSite" id="SMUV_0000803801-mRNA-1">
    <property type="protein sequence ID" value="SMUV_0000803801-mRNA-1"/>
    <property type="gene ID" value="SMUV_0000803801"/>
</dbReference>
<reference evidence="2" key="1">
    <citation type="submission" date="2017-02" db="UniProtKB">
        <authorList>
            <consortium name="WormBaseParasite"/>
        </authorList>
    </citation>
    <scope>IDENTIFICATION</scope>
</reference>
<keyword evidence="1" id="KW-1185">Reference proteome</keyword>
<dbReference type="Proteomes" id="UP000046393">
    <property type="component" value="Unplaced"/>
</dbReference>
<evidence type="ECO:0000313" key="2">
    <source>
        <dbReference type="WBParaSite" id="SMUV_0000803801-mRNA-1"/>
    </source>
</evidence>
<sequence>MKVTSEPMKVLRPVDFLNPRIYPNETDRKQEKEITCYNLENSSKKLIQRFERLE</sequence>
<organism evidence="1 2">
    <name type="scientific">Syphacia muris</name>
    <dbReference type="NCBI Taxonomy" id="451379"/>
    <lineage>
        <taxon>Eukaryota</taxon>
        <taxon>Metazoa</taxon>
        <taxon>Ecdysozoa</taxon>
        <taxon>Nematoda</taxon>
        <taxon>Chromadorea</taxon>
        <taxon>Rhabditida</taxon>
        <taxon>Spirurina</taxon>
        <taxon>Oxyuridomorpha</taxon>
        <taxon>Oxyuroidea</taxon>
        <taxon>Oxyuridae</taxon>
        <taxon>Syphacia</taxon>
    </lineage>
</organism>
<dbReference type="AlphaFoldDB" id="A0A0N5AT93"/>
<name>A0A0N5AT93_9BILA</name>
<proteinExistence type="predicted"/>
<protein>
    <submittedName>
        <fullName evidence="2">Transposase</fullName>
    </submittedName>
</protein>
<evidence type="ECO:0000313" key="1">
    <source>
        <dbReference type="Proteomes" id="UP000046393"/>
    </source>
</evidence>